<feature type="compositionally biased region" description="Basic and acidic residues" evidence="1">
    <location>
        <begin position="103"/>
        <end position="127"/>
    </location>
</feature>
<feature type="compositionally biased region" description="Polar residues" evidence="1">
    <location>
        <begin position="321"/>
        <end position="331"/>
    </location>
</feature>
<evidence type="ECO:0000313" key="4">
    <source>
        <dbReference type="Proteomes" id="UP001174314"/>
    </source>
</evidence>
<feature type="region of interest" description="Disordered" evidence="1">
    <location>
        <begin position="1"/>
        <end position="338"/>
    </location>
</feature>
<feature type="compositionally biased region" description="Polar residues" evidence="1">
    <location>
        <begin position="128"/>
        <end position="141"/>
    </location>
</feature>
<protein>
    <recommendedName>
        <fullName evidence="5">Secreted protein</fullName>
    </recommendedName>
</protein>
<organism evidence="3 4">
    <name type="scientific">Corynebacterium pseudokroppenstedtii</name>
    <dbReference type="NCBI Taxonomy" id="2804917"/>
    <lineage>
        <taxon>Bacteria</taxon>
        <taxon>Bacillati</taxon>
        <taxon>Actinomycetota</taxon>
        <taxon>Actinomycetes</taxon>
        <taxon>Mycobacteriales</taxon>
        <taxon>Corynebacteriaceae</taxon>
        <taxon>Corynebacterium</taxon>
    </lineage>
</organism>
<feature type="region of interest" description="Disordered" evidence="1">
    <location>
        <begin position="382"/>
        <end position="416"/>
    </location>
</feature>
<feature type="compositionally biased region" description="Low complexity" evidence="1">
    <location>
        <begin position="181"/>
        <end position="193"/>
    </location>
</feature>
<evidence type="ECO:0000256" key="2">
    <source>
        <dbReference type="SAM" id="Phobius"/>
    </source>
</evidence>
<evidence type="ECO:0000313" key="3">
    <source>
        <dbReference type="EMBL" id="WPF25229.1"/>
    </source>
</evidence>
<feature type="compositionally biased region" description="Polar residues" evidence="1">
    <location>
        <begin position="202"/>
        <end position="234"/>
    </location>
</feature>
<gene>
    <name evidence="3" type="ORF">Q0N40_01350</name>
</gene>
<feature type="compositionally biased region" description="Basic and acidic residues" evidence="1">
    <location>
        <begin position="38"/>
        <end position="66"/>
    </location>
</feature>
<dbReference type="AlphaFoldDB" id="A0AAU0Q080"/>
<dbReference type="EMBL" id="CP137757">
    <property type="protein sequence ID" value="WPF25229.1"/>
    <property type="molecule type" value="Genomic_DNA"/>
</dbReference>
<evidence type="ECO:0008006" key="5">
    <source>
        <dbReference type="Google" id="ProtNLM"/>
    </source>
</evidence>
<evidence type="ECO:0000256" key="1">
    <source>
        <dbReference type="SAM" id="MobiDB-lite"/>
    </source>
</evidence>
<feature type="compositionally biased region" description="Polar residues" evidence="1">
    <location>
        <begin position="293"/>
        <end position="313"/>
    </location>
</feature>
<dbReference type="Proteomes" id="UP001174314">
    <property type="component" value="Chromosome"/>
</dbReference>
<dbReference type="RefSeq" id="WP_204087948.1">
    <property type="nucleotide sequence ID" value="NZ_CP137757.1"/>
</dbReference>
<feature type="compositionally biased region" description="Polar residues" evidence="1">
    <location>
        <begin position="158"/>
        <end position="180"/>
    </location>
</feature>
<keyword evidence="4" id="KW-1185">Reference proteome</keyword>
<feature type="compositionally biased region" description="Low complexity" evidence="1">
    <location>
        <begin position="1"/>
        <end position="14"/>
    </location>
</feature>
<keyword evidence="2" id="KW-0472">Membrane</keyword>
<sequence length="507" mass="53438">MSTTPSDPTSQSDSEGYSTQPNDQFSTENRPTSGSSFEQRRAEEQRQGQEQRSEGAQRPGEERDQETTETSSSHSSSSSAPTDAEFSDIPTARDVLPENDSLGEDRAFDEPQAHEAQSHETQSHDAESNNPDTKSGFSTNGAAGFPVITPEMMREANSHTTSSADGSAESDTPAQPANSVQPNQSAQSDSAQPDSERHQDGAISSPTTGNSANGKPSTMTSDAYNPSPSTTTHGSRPVEGASQAHPQNGSAGKSAGQGSVGKEKTNQDRQVPSAPKTSAAATDDKTPHAAGQGSATVTDPSVSDRSAGSQAASHGSKEATTDQASDQSNADQEPAEDSRKEKFKNWIATTPAKALVFVVAVLILAALFGAIWMANNDNFTVGSSEKTSTAPSEDNQADQPQQNFPTPGGKTIKGSIGQNIDLDARQVQICGSSTGEYTRSAIPVGWDCSVADTARQVYNDTPKDDRGSITIDSPISDSTFKLECQEFKPGLVRCENKDDDIHIYIGN</sequence>
<reference evidence="3 4" key="1">
    <citation type="submission" date="2023-10" db="EMBL/GenBank/DDBJ databases">
        <title>complete genome sequence of Corynebacterium pseudokroppenstedtii P15-C1.</title>
        <authorList>
            <person name="Bruggemann H."/>
            <person name="Poehlein A."/>
        </authorList>
    </citation>
    <scope>NUCLEOTIDE SEQUENCE [LARGE SCALE GENOMIC DNA]</scope>
    <source>
        <strain evidence="3 4">P15_C1</strain>
    </source>
</reference>
<proteinExistence type="predicted"/>
<feature type="compositionally biased region" description="Polar residues" evidence="1">
    <location>
        <begin position="15"/>
        <end position="37"/>
    </location>
</feature>
<feature type="transmembrane region" description="Helical" evidence="2">
    <location>
        <begin position="354"/>
        <end position="374"/>
    </location>
</feature>
<keyword evidence="2" id="KW-0812">Transmembrane</keyword>
<accession>A0AAU0Q080</accession>
<keyword evidence="2" id="KW-1133">Transmembrane helix</keyword>
<feature type="compositionally biased region" description="Polar residues" evidence="1">
    <location>
        <begin position="382"/>
        <end position="405"/>
    </location>
</feature>
<name>A0AAU0Q080_9CORY</name>
<dbReference type="KEGG" id="cpsk:Q0N40_01350"/>